<dbReference type="Proteomes" id="UP000078559">
    <property type="component" value="Unassembled WGS sequence"/>
</dbReference>
<feature type="chain" id="PRO_5008266589" evidence="2">
    <location>
        <begin position="18"/>
        <end position="152"/>
    </location>
</feature>
<feature type="transmembrane region" description="Helical" evidence="1">
    <location>
        <begin position="19"/>
        <end position="37"/>
    </location>
</feature>
<keyword evidence="1" id="KW-1133">Transmembrane helix</keyword>
<proteinExistence type="predicted"/>
<feature type="signal peptide" evidence="2">
    <location>
        <begin position="1"/>
        <end position="17"/>
    </location>
</feature>
<evidence type="ECO:0000313" key="4">
    <source>
        <dbReference type="Proteomes" id="UP000078559"/>
    </source>
</evidence>
<keyword evidence="4" id="KW-1185">Reference proteome</keyword>
<evidence type="ECO:0000313" key="3">
    <source>
        <dbReference type="EMBL" id="KUI64407.1"/>
    </source>
</evidence>
<reference evidence="3" key="1">
    <citation type="submission" date="2014-12" db="EMBL/GenBank/DDBJ databases">
        <title>Genome Sequence of Valsa Canker Pathogens Uncovers a Specific Adaption of Colonization on Woody Bark.</title>
        <authorList>
            <person name="Yin Z."/>
            <person name="Liu H."/>
            <person name="Gao X."/>
            <person name="Li Z."/>
            <person name="Song N."/>
            <person name="Ke X."/>
            <person name="Dai Q."/>
            <person name="Wu Y."/>
            <person name="Sun Y."/>
            <person name="Xu J.-R."/>
            <person name="Kang Z.K."/>
            <person name="Wang L."/>
            <person name="Huang L."/>
        </authorList>
    </citation>
    <scope>NUCLEOTIDE SEQUENCE [LARGE SCALE GENOMIC DNA]</scope>
    <source>
        <strain evidence="3">03-8</strain>
    </source>
</reference>
<name>A0A194VK82_CYTMA</name>
<feature type="transmembrane region" description="Helical" evidence="1">
    <location>
        <begin position="49"/>
        <end position="67"/>
    </location>
</feature>
<keyword evidence="2" id="KW-0732">Signal</keyword>
<keyword evidence="1" id="KW-0472">Membrane</keyword>
<gene>
    <name evidence="3" type="ORF">VM1G_11203</name>
</gene>
<accession>A0A194VK82</accession>
<dbReference type="AlphaFoldDB" id="A0A194VK82"/>
<sequence length="152" mass="16431">MAHIVFFLHLVWDFVESDFITFAVPNTAFGVLGAIASSGKITTNQTRRIMLFVIPGTLALNYALGPWRQGVFIMVLTWLYNDLGGGDELFLRELIIAVAYGLFNSGSLDVATGPGNSLSPIGVVWTSIISGIILTTMQVQDLRVIGNAAARL</sequence>
<dbReference type="EMBL" id="KN796137">
    <property type="protein sequence ID" value="KUI64407.1"/>
    <property type="molecule type" value="Genomic_DNA"/>
</dbReference>
<evidence type="ECO:0000256" key="1">
    <source>
        <dbReference type="SAM" id="Phobius"/>
    </source>
</evidence>
<evidence type="ECO:0000256" key="2">
    <source>
        <dbReference type="SAM" id="SignalP"/>
    </source>
</evidence>
<feature type="transmembrane region" description="Helical" evidence="1">
    <location>
        <begin position="118"/>
        <end position="137"/>
    </location>
</feature>
<protein>
    <submittedName>
        <fullName evidence="3">Uncharacterized protein</fullName>
    </submittedName>
</protein>
<dbReference type="OrthoDB" id="434972at2759"/>
<organism evidence="3 4">
    <name type="scientific">Cytospora mali</name>
    <name type="common">Apple Valsa canker fungus</name>
    <name type="synonym">Valsa mali</name>
    <dbReference type="NCBI Taxonomy" id="578113"/>
    <lineage>
        <taxon>Eukaryota</taxon>
        <taxon>Fungi</taxon>
        <taxon>Dikarya</taxon>
        <taxon>Ascomycota</taxon>
        <taxon>Pezizomycotina</taxon>
        <taxon>Sordariomycetes</taxon>
        <taxon>Sordariomycetidae</taxon>
        <taxon>Diaporthales</taxon>
        <taxon>Cytosporaceae</taxon>
        <taxon>Cytospora</taxon>
    </lineage>
</organism>
<keyword evidence="1" id="KW-0812">Transmembrane</keyword>